<dbReference type="EMBL" id="CCYD01000109">
    <property type="protein sequence ID" value="CEG36026.1"/>
    <property type="molecule type" value="Genomic_DNA"/>
</dbReference>
<keyword evidence="2" id="KW-1185">Reference proteome</keyword>
<organism evidence="1 2">
    <name type="scientific">Plasmopara halstedii</name>
    <name type="common">Downy mildew of sunflower</name>
    <dbReference type="NCBI Taxonomy" id="4781"/>
    <lineage>
        <taxon>Eukaryota</taxon>
        <taxon>Sar</taxon>
        <taxon>Stramenopiles</taxon>
        <taxon>Oomycota</taxon>
        <taxon>Peronosporomycetes</taxon>
        <taxon>Peronosporales</taxon>
        <taxon>Peronosporaceae</taxon>
        <taxon>Plasmopara</taxon>
    </lineage>
</organism>
<dbReference type="AlphaFoldDB" id="A0A0P1A769"/>
<name>A0A0P1A769_PLAHL</name>
<protein>
    <submittedName>
        <fullName evidence="1">Uncharacterized protein</fullName>
    </submittedName>
</protein>
<dbReference type="GeneID" id="36395403"/>
<evidence type="ECO:0000313" key="1">
    <source>
        <dbReference type="EMBL" id="CEG36026.1"/>
    </source>
</evidence>
<accession>A0A0P1A769</accession>
<evidence type="ECO:0000313" key="2">
    <source>
        <dbReference type="Proteomes" id="UP000054928"/>
    </source>
</evidence>
<sequence>MVTLSDPTSTAGLFTTASDVGGRSVRSSEPCLRYTLLQSRQKGTMATLRSLD</sequence>
<reference evidence="2" key="1">
    <citation type="submission" date="2014-09" db="EMBL/GenBank/DDBJ databases">
        <authorList>
            <person name="Sharma Rahul"/>
            <person name="Thines Marco"/>
        </authorList>
    </citation>
    <scope>NUCLEOTIDE SEQUENCE [LARGE SCALE GENOMIC DNA]</scope>
</reference>
<proteinExistence type="predicted"/>
<dbReference type="RefSeq" id="XP_024572395.1">
    <property type="nucleotide sequence ID" value="XM_024730714.1"/>
</dbReference>
<dbReference type="Proteomes" id="UP000054928">
    <property type="component" value="Unassembled WGS sequence"/>
</dbReference>